<name>A0AA94KU07_9STAP</name>
<organism evidence="3 4">
    <name type="scientific">Salinicoccus halodurans</name>
    <dbReference type="NCBI Taxonomy" id="407035"/>
    <lineage>
        <taxon>Bacteria</taxon>
        <taxon>Bacillati</taxon>
        <taxon>Bacillota</taxon>
        <taxon>Bacilli</taxon>
        <taxon>Bacillales</taxon>
        <taxon>Staphylococcaceae</taxon>
        <taxon>Salinicoccus</taxon>
    </lineage>
</organism>
<feature type="domain" description="ATP-grasp" evidence="2">
    <location>
        <begin position="84"/>
        <end position="342"/>
    </location>
</feature>
<dbReference type="InterPro" id="IPR011761">
    <property type="entry name" value="ATP-grasp"/>
</dbReference>
<keyword evidence="1" id="KW-0547">Nucleotide-binding</keyword>
<dbReference type="RefSeq" id="WP_052749824.1">
    <property type="nucleotide sequence ID" value="NZ_CP011366.1"/>
</dbReference>
<reference evidence="3 4" key="1">
    <citation type="submission" date="2016-10" db="EMBL/GenBank/DDBJ databases">
        <authorList>
            <person name="Varghese N."/>
            <person name="Submissions S."/>
        </authorList>
    </citation>
    <scope>NUCLEOTIDE SEQUENCE [LARGE SCALE GENOMIC DNA]</scope>
    <source>
        <strain evidence="3 4">CGMCC 1.6501</strain>
    </source>
</reference>
<keyword evidence="1" id="KW-0067">ATP-binding</keyword>
<evidence type="ECO:0000259" key="2">
    <source>
        <dbReference type="PROSITE" id="PS50975"/>
    </source>
</evidence>
<accession>A0AA94KU07</accession>
<dbReference type="SUPFAM" id="SSF56059">
    <property type="entry name" value="Glutathione synthetase ATP-binding domain-like"/>
    <property type="match status" value="1"/>
</dbReference>
<dbReference type="PROSITE" id="PS50975">
    <property type="entry name" value="ATP_GRASP"/>
    <property type="match status" value="1"/>
</dbReference>
<dbReference type="GO" id="GO:0005524">
    <property type="term" value="F:ATP binding"/>
    <property type="evidence" value="ECO:0007669"/>
    <property type="project" value="UniProtKB-UniRule"/>
</dbReference>
<protein>
    <submittedName>
        <fullName evidence="3">Glutamate--cysteine ligase/cyanophycin synthetase</fullName>
    </submittedName>
</protein>
<evidence type="ECO:0000256" key="1">
    <source>
        <dbReference type="PROSITE-ProRule" id="PRU00409"/>
    </source>
</evidence>
<dbReference type="GO" id="GO:0046872">
    <property type="term" value="F:metal ion binding"/>
    <property type="evidence" value="ECO:0007669"/>
    <property type="project" value="InterPro"/>
</dbReference>
<dbReference type="Gene3D" id="3.30.470.20">
    <property type="entry name" value="ATP-grasp fold, B domain"/>
    <property type="match status" value="2"/>
</dbReference>
<dbReference type="PANTHER" id="PTHR21621:SF0">
    <property type="entry name" value="BETA-CITRYLGLUTAMATE SYNTHASE B-RELATED"/>
    <property type="match status" value="1"/>
</dbReference>
<dbReference type="EMBL" id="FOTB01000001">
    <property type="protein sequence ID" value="SFK50353.1"/>
    <property type="molecule type" value="Genomic_DNA"/>
</dbReference>
<dbReference type="Proteomes" id="UP000183090">
    <property type="component" value="Unassembled WGS sequence"/>
</dbReference>
<proteinExistence type="predicted"/>
<gene>
    <name evidence="3" type="ORF">SAMN05216235_0007</name>
</gene>
<sequence>MNQSKLDMIIQLNEEKPNCYTVEENVVNNFIGHAAKELRKKTKVSGKITEFYHVDKVFGSINGLLPGSTGKTAYRICKNKFETEKLLEWADLPTLNSSYFTHEQLKEAKIFIDESVHNKFVLKPISLGSGKGIIFNVDRENIGESWNRSLEIQRNRKVEEPSFILQNYIDGFDIRICIVEGQFACALWRVQPHVVGDGNSTVRELIARKNEQRQKSLYFQRFLYDMDEVLIEKIRSQKKDLDSILDKDEVILLSDLGNLAAGAESVDITKMVGENLINLALKSVAAVPGLYTAGVDILTENLKADIGYIIEINTNANHKVHYMPYYGEIRTPYKNLMENMLVKYKLKAGLGLDQRERRIYRDITKFNNYKEIYHSKLTNLLMQK</sequence>
<evidence type="ECO:0000313" key="4">
    <source>
        <dbReference type="Proteomes" id="UP000183090"/>
    </source>
</evidence>
<keyword evidence="3" id="KW-0436">Ligase</keyword>
<dbReference type="GO" id="GO:0016879">
    <property type="term" value="F:ligase activity, forming carbon-nitrogen bonds"/>
    <property type="evidence" value="ECO:0007669"/>
    <property type="project" value="TreeGrafter"/>
</dbReference>
<evidence type="ECO:0000313" key="3">
    <source>
        <dbReference type="EMBL" id="SFK50353.1"/>
    </source>
</evidence>
<dbReference type="GO" id="GO:0005737">
    <property type="term" value="C:cytoplasm"/>
    <property type="evidence" value="ECO:0007669"/>
    <property type="project" value="TreeGrafter"/>
</dbReference>
<dbReference type="AlphaFoldDB" id="A0AA94KU07"/>
<dbReference type="PANTHER" id="PTHR21621">
    <property type="entry name" value="RIBOSOMAL PROTEIN S6 MODIFICATION PROTEIN"/>
    <property type="match status" value="1"/>
</dbReference>
<comment type="caution">
    <text evidence="3">The sequence shown here is derived from an EMBL/GenBank/DDBJ whole genome shotgun (WGS) entry which is preliminary data.</text>
</comment>